<evidence type="ECO:0000313" key="2">
    <source>
        <dbReference type="EMBL" id="RMX10350.1"/>
    </source>
</evidence>
<dbReference type="EMBL" id="RDQJ01000024">
    <property type="protein sequence ID" value="RMX10350.1"/>
    <property type="molecule type" value="Genomic_DNA"/>
</dbReference>
<dbReference type="RefSeq" id="WP_095540211.1">
    <property type="nucleotide sequence ID" value="NZ_NSJB01000008.1"/>
</dbReference>
<dbReference type="AlphaFoldDB" id="A0A2A2AFQ9"/>
<proteinExistence type="predicted"/>
<dbReference type="OrthoDB" id="2938920at2"/>
<comment type="caution">
    <text evidence="1">The sequence shown here is derived from an EMBL/GenBank/DDBJ whole genome shotgun (WGS) entry which is preliminary data.</text>
</comment>
<protein>
    <recommendedName>
        <fullName evidence="5">DUF707 domain-containing protein</fullName>
    </recommendedName>
</protein>
<dbReference type="EMBL" id="NSJB01000008">
    <property type="protein sequence ID" value="PAT36627.1"/>
    <property type="molecule type" value="Genomic_DNA"/>
</dbReference>
<accession>A0A3M6R675</accession>
<evidence type="ECO:0000313" key="3">
    <source>
        <dbReference type="Proteomes" id="UP000218054"/>
    </source>
</evidence>
<dbReference type="Proteomes" id="UP000275180">
    <property type="component" value="Unassembled WGS sequence"/>
</dbReference>
<gene>
    <name evidence="1" type="ORF">CK625_10205</name>
    <name evidence="2" type="ORF">EBQ34_12335</name>
</gene>
<reference evidence="1 3" key="1">
    <citation type="submission" date="2017-08" db="EMBL/GenBank/DDBJ databases">
        <title>WGS of Clinical strains of the CDC Group NO-1 linked to zoonotic infections in humans.</title>
        <authorList>
            <person name="Bernier A.-M."/>
            <person name="Bernard K."/>
        </authorList>
    </citation>
    <scope>NUCLEOTIDE SEQUENCE [LARGE SCALE GENOMIC DNA]</scope>
    <source>
        <strain evidence="1 3">NML00-0135</strain>
    </source>
</reference>
<keyword evidence="3" id="KW-1185">Reference proteome</keyword>
<sequence>MAAPRGLILMRAGRQHCAGPLLRVPRSQRSWDIALSCYDGSLPAAQTGDGLPEWLHQRPGGKWDGIWHFFAQHPQALQGYDHYWLVDDDIETNAQQVEALFAYVRQHGFWLAQPALSRDSYFSHRLTLACPGFAHRHTNLVEIMAPLLAAPLLQQLLPRLQHTRSGFGLDWHWQTLVPEPARQIAIIDQLPVRHGRPLRQHLRGAMQRQGITPEQERQQLAQALGLQRLHAVATSGLLEGGRRVPGRLRMAWHMARAYWRVRAQITRRHWGLRQSALLLYRQLFAPLGYPPSSRSASHV</sequence>
<organism evidence="1 3">
    <name type="scientific">Vandammella animalimorsus</name>
    <dbReference type="NCBI Taxonomy" id="2029117"/>
    <lineage>
        <taxon>Bacteria</taxon>
        <taxon>Pseudomonadati</taxon>
        <taxon>Pseudomonadota</taxon>
        <taxon>Betaproteobacteria</taxon>
        <taxon>Burkholderiales</taxon>
        <taxon>Comamonadaceae</taxon>
        <taxon>Vandammella</taxon>
    </lineage>
</organism>
<reference evidence="2 4" key="2">
    <citation type="submission" date="2018-10" db="EMBL/GenBank/DDBJ databases">
        <title>Comamonadaceae CDC group NO-1 genome sequencing and assembly.</title>
        <authorList>
            <person name="Bernier A.-M."/>
            <person name="Bernard K."/>
        </authorList>
    </citation>
    <scope>NUCLEOTIDE SEQUENCE [LARGE SCALE GENOMIC DNA]</scope>
    <source>
        <strain evidence="2 4">NML180582</strain>
    </source>
</reference>
<name>A0A2A2AFQ9_9BURK</name>
<evidence type="ECO:0008006" key="5">
    <source>
        <dbReference type="Google" id="ProtNLM"/>
    </source>
</evidence>
<evidence type="ECO:0000313" key="1">
    <source>
        <dbReference type="EMBL" id="PAT36627.1"/>
    </source>
</evidence>
<accession>A0A2A2AFQ9</accession>
<dbReference type="Proteomes" id="UP000218054">
    <property type="component" value="Unassembled WGS sequence"/>
</dbReference>
<evidence type="ECO:0000313" key="4">
    <source>
        <dbReference type="Proteomes" id="UP000275180"/>
    </source>
</evidence>